<accession>A0ACC2DQQ2</accession>
<sequence length="1151" mass="124173">MVAVDGMADNFRNGPIERDIEQVKAITALKKGAQLLKYGRRGKPKFCPFRLSNDETTLIWFSGKEEKQLRLSSVSRIVPGQRTPNFQRYPRPEKDYQSFSLIYSNTDRSLDLICKDKDEAEVWFVGLKALVPGGQMSRLKLESKNEGVSSSDITSPATWTRVSPLGSPFSSTENLQQDGDLFKLHTPYGSPPRQGLEKRFSAEAMSSVEGASTIGSLHSVGSDIGSDTVNAQMRVVPMDPFRVSLSSAVSSSSQGSGHEEGDALGDVFIWGEGVGEGFLGGGVHRIGSIGGGKMDALLPKALESAVMLDVHNIACGSRHAALVTKHGEVFSWGEESGGRLGHGVDVDVSHPCLVESLATTNTEFVACGEYHTCAVTLSGELYSWGDATHSVGLLGHGNDISHWMPKRVNSLLEGVRVSSIACGPFHTALVSSAGQLFTFGDGTFGVLGHGDTANVSCPKEVESLKGLKTVRVACGAWHTAAVVEVMAAYSTGGCSSGKLFTWGDGDKGRLGHGDRERKLVPTCLAALVDYNFRQVACGHTLTVALSTSGRVFTIGSTAHGQLGDPQADGKVPALVEGRLREAFVEEISCGAFHVAVLTAKTEVYTWGKGANGRLGHGDLEDRNSPTLVEALKDKQVKGVACGAGFTAAVCLHKWVSGADQSICSGCRQPFAFTRKRHNCYNCGLAFCHPCSGKKALKASLAPNPNKPYRVCEPCSLKLKKAAESVSASHLPLVKRSGMMQRSAEATEKTEKQDSKVPKPQFPLAKGSGFNVVKQGEGKGQVKRSKKHDITMNSLVPAVNNLLQWGIVDFPTTLNPLSAPSKAIVPSSSVPPSRAVSRPVSPLSRRPSPPRSTTPTPTLMGLTSPKTILDDLKRANDALTQEVVKLRGQVESLVHKNQQQEVELQKSGQRVQEAIGMAQEETAKCQAAKEVIKSLTAQLKDMAERLPAGAYRQSKQTLSSLYHYDVPNGLHTPAAVDALAVTVGEDNHYNRLGIVVSAPNQRNIDLNGVASPRSVAEISNVANFVSMNQLPSRSSDDESNRLEMFHTREERPKVSTITRKENGRASTTEWVEQDQSGVYITLTVSPNGGRELKRVRFSRKRFSEKEAEQWWLENRQRVHEQYDVRSGDKGVPGTSSISRSEDGNRNSLQSAP</sequence>
<dbReference type="EMBL" id="CM055096">
    <property type="protein sequence ID" value="KAJ7556575.1"/>
    <property type="molecule type" value="Genomic_DNA"/>
</dbReference>
<dbReference type="Proteomes" id="UP001162992">
    <property type="component" value="Chromosome 5"/>
</dbReference>
<gene>
    <name evidence="1" type="ORF">O6H91_05G088700</name>
</gene>
<keyword evidence="2" id="KW-1185">Reference proteome</keyword>
<proteinExistence type="predicted"/>
<name>A0ACC2DQQ2_DIPCM</name>
<evidence type="ECO:0000313" key="1">
    <source>
        <dbReference type="EMBL" id="KAJ7556575.1"/>
    </source>
</evidence>
<reference evidence="2" key="1">
    <citation type="journal article" date="2024" name="Proc. Natl. Acad. Sci. U.S.A.">
        <title>Extraordinary preservation of gene collinearity over three hundred million years revealed in homosporous lycophytes.</title>
        <authorList>
            <person name="Li C."/>
            <person name="Wickell D."/>
            <person name="Kuo L.Y."/>
            <person name="Chen X."/>
            <person name="Nie B."/>
            <person name="Liao X."/>
            <person name="Peng D."/>
            <person name="Ji J."/>
            <person name="Jenkins J."/>
            <person name="Williams M."/>
            <person name="Shu S."/>
            <person name="Plott C."/>
            <person name="Barry K."/>
            <person name="Rajasekar S."/>
            <person name="Grimwood J."/>
            <person name="Han X."/>
            <person name="Sun S."/>
            <person name="Hou Z."/>
            <person name="He W."/>
            <person name="Dai G."/>
            <person name="Sun C."/>
            <person name="Schmutz J."/>
            <person name="Leebens-Mack J.H."/>
            <person name="Li F.W."/>
            <person name="Wang L."/>
        </authorList>
    </citation>
    <scope>NUCLEOTIDE SEQUENCE [LARGE SCALE GENOMIC DNA]</scope>
    <source>
        <strain evidence="2">cv. PW_Plant_1</strain>
    </source>
</reference>
<evidence type="ECO:0000313" key="2">
    <source>
        <dbReference type="Proteomes" id="UP001162992"/>
    </source>
</evidence>
<protein>
    <submittedName>
        <fullName evidence="1">Uncharacterized protein</fullName>
    </submittedName>
</protein>
<organism evidence="1 2">
    <name type="scientific">Diphasiastrum complanatum</name>
    <name type="common">Issler's clubmoss</name>
    <name type="synonym">Lycopodium complanatum</name>
    <dbReference type="NCBI Taxonomy" id="34168"/>
    <lineage>
        <taxon>Eukaryota</taxon>
        <taxon>Viridiplantae</taxon>
        <taxon>Streptophyta</taxon>
        <taxon>Embryophyta</taxon>
        <taxon>Tracheophyta</taxon>
        <taxon>Lycopodiopsida</taxon>
        <taxon>Lycopodiales</taxon>
        <taxon>Lycopodiaceae</taxon>
        <taxon>Lycopodioideae</taxon>
        <taxon>Diphasiastrum</taxon>
    </lineage>
</organism>
<comment type="caution">
    <text evidence="1">The sequence shown here is derived from an EMBL/GenBank/DDBJ whole genome shotgun (WGS) entry which is preliminary data.</text>
</comment>